<dbReference type="InterPro" id="IPR050109">
    <property type="entry name" value="HTH-type_TetR-like_transc_reg"/>
</dbReference>
<dbReference type="OrthoDB" id="8982136at2"/>
<dbReference type="EMBL" id="FOHK01000009">
    <property type="protein sequence ID" value="SET57912.1"/>
    <property type="molecule type" value="Genomic_DNA"/>
</dbReference>
<accession>A0A1I0FI45</accession>
<evidence type="ECO:0000256" key="2">
    <source>
        <dbReference type="PROSITE-ProRule" id="PRU00335"/>
    </source>
</evidence>
<reference evidence="4 5" key="1">
    <citation type="submission" date="2016-10" db="EMBL/GenBank/DDBJ databases">
        <authorList>
            <person name="de Groot N.N."/>
        </authorList>
    </citation>
    <scope>NUCLEOTIDE SEQUENCE [LARGE SCALE GENOMIC DNA]</scope>
    <source>
        <strain evidence="4 5">DSM 19706</strain>
    </source>
</reference>
<keyword evidence="5" id="KW-1185">Reference proteome</keyword>
<evidence type="ECO:0000259" key="3">
    <source>
        <dbReference type="PROSITE" id="PS50977"/>
    </source>
</evidence>
<evidence type="ECO:0000256" key="1">
    <source>
        <dbReference type="ARBA" id="ARBA00023125"/>
    </source>
</evidence>
<dbReference type="SUPFAM" id="SSF46689">
    <property type="entry name" value="Homeodomain-like"/>
    <property type="match status" value="1"/>
</dbReference>
<dbReference type="PANTHER" id="PTHR30055:SF231">
    <property type="entry name" value="TRANSCRIPTIONAL REGULATORY PROTEIN (PROBABLY DEOR-FAMILY)-RELATED"/>
    <property type="match status" value="1"/>
</dbReference>
<keyword evidence="1 2" id="KW-0238">DNA-binding</keyword>
<dbReference type="InterPro" id="IPR001647">
    <property type="entry name" value="HTH_TetR"/>
</dbReference>
<dbReference type="Pfam" id="PF00440">
    <property type="entry name" value="TetR_N"/>
    <property type="match status" value="1"/>
</dbReference>
<organism evidence="4 5">
    <name type="scientific">Thalassotalea agarivorans</name>
    <name type="common">Thalassomonas agarivorans</name>
    <dbReference type="NCBI Taxonomy" id="349064"/>
    <lineage>
        <taxon>Bacteria</taxon>
        <taxon>Pseudomonadati</taxon>
        <taxon>Pseudomonadota</taxon>
        <taxon>Gammaproteobacteria</taxon>
        <taxon>Alteromonadales</taxon>
        <taxon>Colwelliaceae</taxon>
        <taxon>Thalassotalea</taxon>
    </lineage>
</organism>
<protein>
    <submittedName>
        <fullName evidence="4">Transcriptional regulator, TetR family</fullName>
    </submittedName>
</protein>
<dbReference type="GO" id="GO:0000976">
    <property type="term" value="F:transcription cis-regulatory region binding"/>
    <property type="evidence" value="ECO:0007669"/>
    <property type="project" value="TreeGrafter"/>
</dbReference>
<evidence type="ECO:0000313" key="4">
    <source>
        <dbReference type="EMBL" id="SET57912.1"/>
    </source>
</evidence>
<dbReference type="GO" id="GO:0003700">
    <property type="term" value="F:DNA-binding transcription factor activity"/>
    <property type="evidence" value="ECO:0007669"/>
    <property type="project" value="TreeGrafter"/>
</dbReference>
<feature type="DNA-binding region" description="H-T-H motif" evidence="2">
    <location>
        <begin position="41"/>
        <end position="60"/>
    </location>
</feature>
<dbReference type="AlphaFoldDB" id="A0A1I0FI45"/>
<proteinExistence type="predicted"/>
<evidence type="ECO:0000313" key="5">
    <source>
        <dbReference type="Proteomes" id="UP000199308"/>
    </source>
</evidence>
<dbReference type="InterPro" id="IPR009057">
    <property type="entry name" value="Homeodomain-like_sf"/>
</dbReference>
<dbReference type="PROSITE" id="PS50977">
    <property type="entry name" value="HTH_TETR_2"/>
    <property type="match status" value="1"/>
</dbReference>
<feature type="domain" description="HTH tetR-type" evidence="3">
    <location>
        <begin position="18"/>
        <end position="78"/>
    </location>
</feature>
<gene>
    <name evidence="4" type="ORF">SAMN05660429_02149</name>
</gene>
<dbReference type="RefSeq" id="WP_093330069.1">
    <property type="nucleotide sequence ID" value="NZ_AP027363.1"/>
</dbReference>
<sequence length="223" mass="25537">MSEVIEKKGSIRRRTKGEKTRKQILDAAITVLAQQGIKGTTHRAVAAVANIQLSLTTYYFKDINELVHEAFLLSAKETQARVNSAWDQAFEVVEAIEKAQLRKKAVREQLCNTLADMSAQYIYHKLEEEQEALAVEQLMFTQAKLIPELREIALQHKQALITPFMKLCGYFNKKYADIDADIMLTIYTQLEYRNLGIPVELLDIEEIRTTTYRILALLMGVRT</sequence>
<dbReference type="Proteomes" id="UP000199308">
    <property type="component" value="Unassembled WGS sequence"/>
</dbReference>
<dbReference type="Gene3D" id="1.10.357.10">
    <property type="entry name" value="Tetracycline Repressor, domain 2"/>
    <property type="match status" value="1"/>
</dbReference>
<dbReference type="PANTHER" id="PTHR30055">
    <property type="entry name" value="HTH-TYPE TRANSCRIPTIONAL REGULATOR RUTR"/>
    <property type="match status" value="1"/>
</dbReference>
<name>A0A1I0FI45_THASX</name>
<dbReference type="STRING" id="349064.SAMN05660429_02149"/>